<name>A0AAJ1IH02_9SPIO</name>
<feature type="transmembrane region" description="Helical" evidence="10">
    <location>
        <begin position="124"/>
        <end position="146"/>
    </location>
</feature>
<evidence type="ECO:0000256" key="10">
    <source>
        <dbReference type="SAM" id="Phobius"/>
    </source>
</evidence>
<dbReference type="PANTHER" id="PTHR32089:SF39">
    <property type="entry name" value="METHYL-ACCEPTING CHEMOTAXIS PROTEIN HLYB"/>
    <property type="match status" value="1"/>
</dbReference>
<dbReference type="SMART" id="SM00283">
    <property type="entry name" value="MA"/>
    <property type="match status" value="1"/>
</dbReference>
<protein>
    <submittedName>
        <fullName evidence="12">Methyl-accepting chemotaxis protein</fullName>
    </submittedName>
</protein>
<evidence type="ECO:0000256" key="2">
    <source>
        <dbReference type="ARBA" id="ARBA00022475"/>
    </source>
</evidence>
<feature type="transmembrane region" description="Helical" evidence="10">
    <location>
        <begin position="95"/>
        <end position="118"/>
    </location>
</feature>
<proteinExistence type="predicted"/>
<accession>A0AAJ1IH02</accession>
<dbReference type="InterPro" id="IPR004089">
    <property type="entry name" value="MCPsignal_dom"/>
</dbReference>
<evidence type="ECO:0000259" key="11">
    <source>
        <dbReference type="PROSITE" id="PS50111"/>
    </source>
</evidence>
<evidence type="ECO:0000313" key="12">
    <source>
        <dbReference type="EMBL" id="MDC7227772.1"/>
    </source>
</evidence>
<evidence type="ECO:0000256" key="6">
    <source>
        <dbReference type="ARBA" id="ARBA00022989"/>
    </source>
</evidence>
<keyword evidence="8 9" id="KW-0807">Transducer</keyword>
<feature type="transmembrane region" description="Helical" evidence="10">
    <location>
        <begin position="12"/>
        <end position="34"/>
    </location>
</feature>
<reference evidence="12 13" key="1">
    <citation type="submission" date="2022-12" db="EMBL/GenBank/DDBJ databases">
        <title>Metagenome assembled genome from gulf of manar.</title>
        <authorList>
            <person name="Kohli P."/>
            <person name="Pk S."/>
            <person name="Venkata Ramana C."/>
            <person name="Sasikala C."/>
        </authorList>
    </citation>
    <scope>NUCLEOTIDE SEQUENCE [LARGE SCALE GENOMIC DNA]</scope>
    <source>
        <strain evidence="12">JB008</strain>
    </source>
</reference>
<evidence type="ECO:0000256" key="3">
    <source>
        <dbReference type="ARBA" id="ARBA00022481"/>
    </source>
</evidence>
<dbReference type="GO" id="GO:0006935">
    <property type="term" value="P:chemotaxis"/>
    <property type="evidence" value="ECO:0007669"/>
    <property type="project" value="UniProtKB-KW"/>
</dbReference>
<feature type="domain" description="Methyl-accepting transducer" evidence="11">
    <location>
        <begin position="341"/>
        <end position="563"/>
    </location>
</feature>
<evidence type="ECO:0000256" key="7">
    <source>
        <dbReference type="ARBA" id="ARBA00023136"/>
    </source>
</evidence>
<dbReference type="AlphaFoldDB" id="A0AAJ1IH02"/>
<dbReference type="GO" id="GO:0007165">
    <property type="term" value="P:signal transduction"/>
    <property type="evidence" value="ECO:0007669"/>
    <property type="project" value="UniProtKB-KW"/>
</dbReference>
<gene>
    <name evidence="12" type="ORF">PQJ61_13490</name>
</gene>
<feature type="transmembrane region" description="Helical" evidence="10">
    <location>
        <begin position="217"/>
        <end position="239"/>
    </location>
</feature>
<keyword evidence="7 10" id="KW-0472">Membrane</keyword>
<feature type="transmembrane region" description="Helical" evidence="10">
    <location>
        <begin position="40"/>
        <end position="58"/>
    </location>
</feature>
<comment type="caution">
    <text evidence="12">The sequence shown here is derived from an EMBL/GenBank/DDBJ whole genome shotgun (WGS) entry which is preliminary data.</text>
</comment>
<sequence length="580" mass="63599">MREKSAYFRYTVAIPFAFFIAEIIMYIYFIGLLGEILRQVIYLTAASGIITTALQFAATTGTRRAALLDLSPIKDDKPALDNFFETIGAMPLKSLIAVLGLDILSQAAISTALVLFVGIPLPQILAFSGIMIAFAFLAAGITYIFLDRYVIDKLYSAGLNYFPLEKIYRRQKAKLIIIPVFVAIMSMVFATFIAINLMYSATTTDLFDDMYLVKHMVAASFVPLLIFLAAIIFLVFSWASNSSRQYNQMFGNLENMTTGEKDLSKRIIISSVDEIAAISRYMNVFTDMIDSHLSKTVDLYNELDENQNLLNRTIEESSVQISSISGLLEQMNENISSVDNVVNDSVSTGKALVSNIEKAVEKISLQSGSISESSAAIEEMVASITEVSKRTDNVKSNTEKLSLSVENSGTVLTETINSITDVSQLSENLMSINSMISGIAAQTNLLAMNAAIEAAHAGDAGRGFSVVADEIRKLAEDTSAHTKSSSDSIKAITAQIKLSLDSARHTEEAFGNMMNEFEIIHDESILIAESMTEHDRTNRAVLTQLEQTRDLAAALNEIADELADQSRSLLKDFGKLVQDS</sequence>
<keyword evidence="5 10" id="KW-0812">Transmembrane</keyword>
<keyword evidence="6 10" id="KW-1133">Transmembrane helix</keyword>
<dbReference type="EMBL" id="JAQQAL010000033">
    <property type="protein sequence ID" value="MDC7227772.1"/>
    <property type="molecule type" value="Genomic_DNA"/>
</dbReference>
<evidence type="ECO:0000256" key="5">
    <source>
        <dbReference type="ARBA" id="ARBA00022692"/>
    </source>
</evidence>
<dbReference type="Proteomes" id="UP001221217">
    <property type="component" value="Unassembled WGS sequence"/>
</dbReference>
<dbReference type="PROSITE" id="PS50111">
    <property type="entry name" value="CHEMOTAXIS_TRANSDUC_2"/>
    <property type="match status" value="1"/>
</dbReference>
<dbReference type="Gene3D" id="1.10.287.950">
    <property type="entry name" value="Methyl-accepting chemotaxis protein"/>
    <property type="match status" value="1"/>
</dbReference>
<dbReference type="Pfam" id="PF00015">
    <property type="entry name" value="MCPsignal"/>
    <property type="match status" value="1"/>
</dbReference>
<keyword evidence="2" id="KW-1003">Cell membrane</keyword>
<evidence type="ECO:0000256" key="9">
    <source>
        <dbReference type="PROSITE-ProRule" id="PRU00284"/>
    </source>
</evidence>
<evidence type="ECO:0000256" key="8">
    <source>
        <dbReference type="ARBA" id="ARBA00023224"/>
    </source>
</evidence>
<evidence type="ECO:0000313" key="13">
    <source>
        <dbReference type="Proteomes" id="UP001221217"/>
    </source>
</evidence>
<dbReference type="SUPFAM" id="SSF58104">
    <property type="entry name" value="Methyl-accepting chemotaxis protein (MCP) signaling domain"/>
    <property type="match status" value="1"/>
</dbReference>
<evidence type="ECO:0000256" key="1">
    <source>
        <dbReference type="ARBA" id="ARBA00004651"/>
    </source>
</evidence>
<keyword evidence="4" id="KW-0145">Chemotaxis</keyword>
<keyword evidence="3" id="KW-0488">Methylation</keyword>
<comment type="subcellular location">
    <subcellularLocation>
        <location evidence="1">Cell membrane</location>
        <topology evidence="1">Multi-pass membrane protein</topology>
    </subcellularLocation>
</comment>
<dbReference type="GO" id="GO:0005886">
    <property type="term" value="C:plasma membrane"/>
    <property type="evidence" value="ECO:0007669"/>
    <property type="project" value="UniProtKB-SubCell"/>
</dbReference>
<dbReference type="PANTHER" id="PTHR32089">
    <property type="entry name" value="METHYL-ACCEPTING CHEMOTAXIS PROTEIN MCPB"/>
    <property type="match status" value="1"/>
</dbReference>
<feature type="transmembrane region" description="Helical" evidence="10">
    <location>
        <begin position="175"/>
        <end position="197"/>
    </location>
</feature>
<organism evidence="12 13">
    <name type="scientific">Candidatus Thalassospirochaeta sargassi</name>
    <dbReference type="NCBI Taxonomy" id="3119039"/>
    <lineage>
        <taxon>Bacteria</taxon>
        <taxon>Pseudomonadati</taxon>
        <taxon>Spirochaetota</taxon>
        <taxon>Spirochaetia</taxon>
        <taxon>Spirochaetales</taxon>
        <taxon>Spirochaetaceae</taxon>
        <taxon>Candidatus Thalassospirochaeta</taxon>
    </lineage>
</organism>
<evidence type="ECO:0000256" key="4">
    <source>
        <dbReference type="ARBA" id="ARBA00022500"/>
    </source>
</evidence>